<keyword evidence="2" id="KW-1185">Reference proteome</keyword>
<feature type="non-terminal residue" evidence="1">
    <location>
        <position position="149"/>
    </location>
</feature>
<name>A0ABN7V5A5_GIGMA</name>
<evidence type="ECO:0000313" key="2">
    <source>
        <dbReference type="Proteomes" id="UP000789901"/>
    </source>
</evidence>
<dbReference type="EMBL" id="CAJVQB010008872">
    <property type="protein sequence ID" value="CAG8724130.1"/>
    <property type="molecule type" value="Genomic_DNA"/>
</dbReference>
<evidence type="ECO:0000313" key="1">
    <source>
        <dbReference type="EMBL" id="CAG8724130.1"/>
    </source>
</evidence>
<organism evidence="1 2">
    <name type="scientific">Gigaspora margarita</name>
    <dbReference type="NCBI Taxonomy" id="4874"/>
    <lineage>
        <taxon>Eukaryota</taxon>
        <taxon>Fungi</taxon>
        <taxon>Fungi incertae sedis</taxon>
        <taxon>Mucoromycota</taxon>
        <taxon>Glomeromycotina</taxon>
        <taxon>Glomeromycetes</taxon>
        <taxon>Diversisporales</taxon>
        <taxon>Gigasporaceae</taxon>
        <taxon>Gigaspora</taxon>
    </lineage>
</organism>
<comment type="caution">
    <text evidence="1">The sequence shown here is derived from an EMBL/GenBank/DDBJ whole genome shotgun (WGS) entry which is preliminary data.</text>
</comment>
<sequence length="149" mass="17447">MAHFHIIVVKGNNEHSELSGYLCNCNSFYNTELSSSSTNAITMVYQQIFYTKTRFSSPLIMRFKKPDIYEQLLEGVSFQPYFIDLKVVQIFVFGLARSKNNLWGYAEIEEDLCNVTIIQKAEIKKVYCDYTPNLVWEKIFNEQEIKLTE</sequence>
<gene>
    <name evidence="1" type="ORF">GMARGA_LOCUS13775</name>
</gene>
<protein>
    <submittedName>
        <fullName evidence="1">36543_t:CDS:1</fullName>
    </submittedName>
</protein>
<dbReference type="Proteomes" id="UP000789901">
    <property type="component" value="Unassembled WGS sequence"/>
</dbReference>
<accession>A0ABN7V5A5</accession>
<proteinExistence type="predicted"/>
<reference evidence="1 2" key="1">
    <citation type="submission" date="2021-06" db="EMBL/GenBank/DDBJ databases">
        <authorList>
            <person name="Kallberg Y."/>
            <person name="Tangrot J."/>
            <person name="Rosling A."/>
        </authorList>
    </citation>
    <scope>NUCLEOTIDE SEQUENCE [LARGE SCALE GENOMIC DNA]</scope>
    <source>
        <strain evidence="1 2">120-4 pot B 10/14</strain>
    </source>
</reference>